<evidence type="ECO:0000313" key="3">
    <source>
        <dbReference type="Proteomes" id="UP000535589"/>
    </source>
</evidence>
<feature type="domain" description="STAS" evidence="1">
    <location>
        <begin position="10"/>
        <end position="94"/>
    </location>
</feature>
<reference evidence="2 3" key="1">
    <citation type="submission" date="2020-04" db="EMBL/GenBank/DDBJ databases">
        <title>Vibrio sp. SM6, a novel species isolated from seawater.</title>
        <authorList>
            <person name="Wang X."/>
        </authorList>
    </citation>
    <scope>NUCLEOTIDE SEQUENCE [LARGE SCALE GENOMIC DNA]</scope>
    <source>
        <strain evidence="2 3">SM6</strain>
    </source>
</reference>
<evidence type="ECO:0000259" key="1">
    <source>
        <dbReference type="PROSITE" id="PS50801"/>
    </source>
</evidence>
<dbReference type="EMBL" id="JABAIK010000007">
    <property type="protein sequence ID" value="NLS12910.1"/>
    <property type="molecule type" value="Genomic_DNA"/>
</dbReference>
<dbReference type="SUPFAM" id="SSF52091">
    <property type="entry name" value="SpoIIaa-like"/>
    <property type="match status" value="1"/>
</dbReference>
<dbReference type="PANTHER" id="PTHR33495:SF2">
    <property type="entry name" value="ANTI-SIGMA FACTOR ANTAGONIST TM_1081-RELATED"/>
    <property type="match status" value="1"/>
</dbReference>
<gene>
    <name evidence="2" type="ORF">HGP28_08410</name>
</gene>
<protein>
    <submittedName>
        <fullName evidence="2">STAS domain-containing protein</fullName>
    </submittedName>
</protein>
<dbReference type="RefSeq" id="WP_168836009.1">
    <property type="nucleotide sequence ID" value="NZ_JABAIK010000007.1"/>
</dbReference>
<keyword evidence="3" id="KW-1185">Reference proteome</keyword>
<dbReference type="PANTHER" id="PTHR33495">
    <property type="entry name" value="ANTI-SIGMA FACTOR ANTAGONIST TM_1081-RELATED-RELATED"/>
    <property type="match status" value="1"/>
</dbReference>
<sequence>MHIECLNQPNDSLLLVVSGDMDASGCSQAQPLIEQLINEHPAVNMTMDLAEVDFLDSSGIGAIVFLFKRLKAQGCTLTLANVHGQPLEIITLLRIDTAIPLTSTAGSPS</sequence>
<evidence type="ECO:0000313" key="2">
    <source>
        <dbReference type="EMBL" id="NLS12910.1"/>
    </source>
</evidence>
<dbReference type="Proteomes" id="UP000535589">
    <property type="component" value="Unassembled WGS sequence"/>
</dbReference>
<dbReference type="InterPro" id="IPR002645">
    <property type="entry name" value="STAS_dom"/>
</dbReference>
<dbReference type="PROSITE" id="PS50801">
    <property type="entry name" value="STAS"/>
    <property type="match status" value="1"/>
</dbReference>
<dbReference type="AlphaFoldDB" id="A0A7X8YGU9"/>
<dbReference type="Pfam" id="PF01740">
    <property type="entry name" value="STAS"/>
    <property type="match status" value="1"/>
</dbReference>
<dbReference type="Gene3D" id="3.30.750.24">
    <property type="entry name" value="STAS domain"/>
    <property type="match status" value="1"/>
</dbReference>
<name>A0A7X8YGU9_9VIBR</name>
<dbReference type="GO" id="GO:0043856">
    <property type="term" value="F:anti-sigma factor antagonist activity"/>
    <property type="evidence" value="ECO:0007669"/>
    <property type="project" value="TreeGrafter"/>
</dbReference>
<proteinExistence type="predicted"/>
<accession>A0A7X8YGU9</accession>
<dbReference type="CDD" id="cd07043">
    <property type="entry name" value="STAS_anti-anti-sigma_factors"/>
    <property type="match status" value="1"/>
</dbReference>
<organism evidence="2 3">
    <name type="scientific">Vibrio agarilyticus</name>
    <dbReference type="NCBI Taxonomy" id="2726741"/>
    <lineage>
        <taxon>Bacteria</taxon>
        <taxon>Pseudomonadati</taxon>
        <taxon>Pseudomonadota</taxon>
        <taxon>Gammaproteobacteria</taxon>
        <taxon>Vibrionales</taxon>
        <taxon>Vibrionaceae</taxon>
        <taxon>Vibrio</taxon>
    </lineage>
</organism>
<dbReference type="InterPro" id="IPR036513">
    <property type="entry name" value="STAS_dom_sf"/>
</dbReference>
<comment type="caution">
    <text evidence="2">The sequence shown here is derived from an EMBL/GenBank/DDBJ whole genome shotgun (WGS) entry which is preliminary data.</text>
</comment>